<organism evidence="1 2">
    <name type="scientific">Waltera intestinalis</name>
    <dbReference type="NCBI Taxonomy" id="2606635"/>
    <lineage>
        <taxon>Bacteria</taxon>
        <taxon>Bacillati</taxon>
        <taxon>Bacillota</taxon>
        <taxon>Clostridia</taxon>
        <taxon>Lachnospirales</taxon>
        <taxon>Lachnospiraceae</taxon>
        <taxon>Waltera</taxon>
    </lineage>
</organism>
<accession>A0A6L5YI32</accession>
<dbReference type="Proteomes" id="UP000476055">
    <property type="component" value="Unassembled WGS sequence"/>
</dbReference>
<sequence>MMLVDHEAQEVFPYVLRKYQNAHLVMMKGIRYITITDDAIQVILDRLQRERADFKRTVEYYDREIQGVEYLLTGKKRYYWSPDNYIVEPVYAEQ</sequence>
<proteinExistence type="predicted"/>
<protein>
    <submittedName>
        <fullName evidence="1">Uncharacterized protein</fullName>
    </submittedName>
</protein>
<gene>
    <name evidence="1" type="ORF">FYJ59_06595</name>
</gene>
<evidence type="ECO:0000313" key="2">
    <source>
        <dbReference type="Proteomes" id="UP000476055"/>
    </source>
</evidence>
<comment type="caution">
    <text evidence="1">The sequence shown here is derived from an EMBL/GenBank/DDBJ whole genome shotgun (WGS) entry which is preliminary data.</text>
</comment>
<name>A0A6L5YI32_9FIRM</name>
<dbReference type="AlphaFoldDB" id="A0A6L5YI32"/>
<dbReference type="EMBL" id="VUMU01000006">
    <property type="protein sequence ID" value="MST57915.1"/>
    <property type="molecule type" value="Genomic_DNA"/>
</dbReference>
<evidence type="ECO:0000313" key="1">
    <source>
        <dbReference type="EMBL" id="MST57915.1"/>
    </source>
</evidence>
<keyword evidence="2" id="KW-1185">Reference proteome</keyword>
<reference evidence="1 2" key="1">
    <citation type="submission" date="2019-08" db="EMBL/GenBank/DDBJ databases">
        <title>In-depth cultivation of the pig gut microbiome towards novel bacterial diversity and tailored functional studies.</title>
        <authorList>
            <person name="Wylensek D."/>
            <person name="Hitch T.C.A."/>
            <person name="Clavel T."/>
        </authorList>
    </citation>
    <scope>NUCLEOTIDE SEQUENCE [LARGE SCALE GENOMIC DNA]</scope>
    <source>
        <strain evidence="1 2">WCA3-601-WT-6H</strain>
    </source>
</reference>